<sequence>MANLYTSQGKWKEAAETRRLMDDRGLAKEPGWSQVEICDSGDR</sequence>
<evidence type="ECO:0008006" key="3">
    <source>
        <dbReference type="Google" id="ProtNLM"/>
    </source>
</evidence>
<dbReference type="EMBL" id="CAMGYJ010000009">
    <property type="protein sequence ID" value="CAI0540724.1"/>
    <property type="molecule type" value="Genomic_DNA"/>
</dbReference>
<protein>
    <recommendedName>
        <fullName evidence="3">Pentatricopeptide repeat-containing protein</fullName>
    </recommendedName>
</protein>
<dbReference type="InterPro" id="IPR046848">
    <property type="entry name" value="E_motif"/>
</dbReference>
<reference evidence="1" key="1">
    <citation type="submission" date="2022-08" db="EMBL/GenBank/DDBJ databases">
        <authorList>
            <person name="Gutierrez-Valencia J."/>
        </authorList>
    </citation>
    <scope>NUCLEOTIDE SEQUENCE</scope>
</reference>
<gene>
    <name evidence="1" type="ORF">LITE_LOCUS41814</name>
</gene>
<proteinExistence type="predicted"/>
<name>A0AAV0Q6Q3_9ROSI</name>
<dbReference type="Pfam" id="PF20431">
    <property type="entry name" value="E_motif"/>
    <property type="match status" value="1"/>
</dbReference>
<accession>A0AAV0Q6Q3</accession>
<dbReference type="Proteomes" id="UP001154282">
    <property type="component" value="Unassembled WGS sequence"/>
</dbReference>
<evidence type="ECO:0000313" key="2">
    <source>
        <dbReference type="Proteomes" id="UP001154282"/>
    </source>
</evidence>
<organism evidence="1 2">
    <name type="scientific">Linum tenue</name>
    <dbReference type="NCBI Taxonomy" id="586396"/>
    <lineage>
        <taxon>Eukaryota</taxon>
        <taxon>Viridiplantae</taxon>
        <taxon>Streptophyta</taxon>
        <taxon>Embryophyta</taxon>
        <taxon>Tracheophyta</taxon>
        <taxon>Spermatophyta</taxon>
        <taxon>Magnoliopsida</taxon>
        <taxon>eudicotyledons</taxon>
        <taxon>Gunneridae</taxon>
        <taxon>Pentapetalae</taxon>
        <taxon>rosids</taxon>
        <taxon>fabids</taxon>
        <taxon>Malpighiales</taxon>
        <taxon>Linaceae</taxon>
        <taxon>Linum</taxon>
    </lineage>
</organism>
<comment type="caution">
    <text evidence="1">The sequence shown here is derived from an EMBL/GenBank/DDBJ whole genome shotgun (WGS) entry which is preliminary data.</text>
</comment>
<keyword evidence="2" id="KW-1185">Reference proteome</keyword>
<evidence type="ECO:0000313" key="1">
    <source>
        <dbReference type="EMBL" id="CAI0540724.1"/>
    </source>
</evidence>
<dbReference type="AlphaFoldDB" id="A0AAV0Q6Q3"/>